<dbReference type="InterPro" id="IPR016188">
    <property type="entry name" value="PurM-like_N"/>
</dbReference>
<reference evidence="11 12" key="1">
    <citation type="journal article" date="2018" name="Plant J.">
        <title>Genome sequences of Chlorella sorokiniana UTEX 1602 and Micractinium conductrix SAG 241.80: implications to maltose excretion by a green alga.</title>
        <authorList>
            <person name="Arriola M.B."/>
            <person name="Velmurugan N."/>
            <person name="Zhang Y."/>
            <person name="Plunkett M.H."/>
            <person name="Hondzo H."/>
            <person name="Barney B.M."/>
        </authorList>
    </citation>
    <scope>NUCLEOTIDE SEQUENCE [LARGE SCALE GENOMIC DNA]</scope>
    <source>
        <strain evidence="11 12">SAG 241.80</strain>
    </source>
</reference>
<dbReference type="STRING" id="554055.A0A2P6V3W5"/>
<dbReference type="GO" id="GO:0042274">
    <property type="term" value="P:ribosomal small subunit biogenesis"/>
    <property type="evidence" value="ECO:0007669"/>
    <property type="project" value="InterPro"/>
</dbReference>
<dbReference type="GO" id="GO:0005737">
    <property type="term" value="C:cytoplasm"/>
    <property type="evidence" value="ECO:0007669"/>
    <property type="project" value="TreeGrafter"/>
</dbReference>
<dbReference type="Pfam" id="PF07992">
    <property type="entry name" value="Pyr_redox_2"/>
    <property type="match status" value="1"/>
</dbReference>
<evidence type="ECO:0000256" key="4">
    <source>
        <dbReference type="ARBA" id="ARBA00022840"/>
    </source>
</evidence>
<protein>
    <submittedName>
        <fullName evidence="11">Water dikinase</fullName>
    </submittedName>
</protein>
<accession>A0A2P6V3W5</accession>
<dbReference type="SUPFAM" id="SSF56042">
    <property type="entry name" value="PurM C-terminal domain-like"/>
    <property type="match status" value="1"/>
</dbReference>
<organism evidence="11 12">
    <name type="scientific">Micractinium conductrix</name>
    <dbReference type="NCBI Taxonomy" id="554055"/>
    <lineage>
        <taxon>Eukaryota</taxon>
        <taxon>Viridiplantae</taxon>
        <taxon>Chlorophyta</taxon>
        <taxon>core chlorophytes</taxon>
        <taxon>Trebouxiophyceae</taxon>
        <taxon>Chlorellales</taxon>
        <taxon>Chlorellaceae</taxon>
        <taxon>Chlorella clade</taxon>
        <taxon>Micractinium</taxon>
    </lineage>
</organism>
<dbReference type="Proteomes" id="UP000239649">
    <property type="component" value="Unassembled WGS sequence"/>
</dbReference>
<dbReference type="GO" id="GO:0016260">
    <property type="term" value="P:selenocysteine biosynthetic process"/>
    <property type="evidence" value="ECO:0007669"/>
    <property type="project" value="TreeGrafter"/>
</dbReference>
<evidence type="ECO:0000256" key="6">
    <source>
        <dbReference type="SAM" id="MobiDB-lite"/>
    </source>
</evidence>
<dbReference type="InterPro" id="IPR023753">
    <property type="entry name" value="FAD/NAD-binding_dom"/>
</dbReference>
<feature type="domain" description="DUF7912" evidence="10">
    <location>
        <begin position="997"/>
        <end position="1081"/>
    </location>
</feature>
<evidence type="ECO:0000259" key="10">
    <source>
        <dbReference type="Pfam" id="PF25498"/>
    </source>
</evidence>
<dbReference type="AlphaFoldDB" id="A0A2P6V3W5"/>
<dbReference type="InterPro" id="IPR036188">
    <property type="entry name" value="FAD/NAD-bd_sf"/>
</dbReference>
<keyword evidence="1" id="KW-0808">Transferase</keyword>
<dbReference type="InterPro" id="IPR004536">
    <property type="entry name" value="SPS/SelD"/>
</dbReference>
<name>A0A2P6V3W5_9CHLO</name>
<keyword evidence="2" id="KW-0547">Nucleotide-binding</keyword>
<dbReference type="SUPFAM" id="SSF51905">
    <property type="entry name" value="FAD/NAD(P)-binding domain"/>
    <property type="match status" value="2"/>
</dbReference>
<evidence type="ECO:0000256" key="5">
    <source>
        <dbReference type="ARBA" id="ARBA00023266"/>
    </source>
</evidence>
<dbReference type="NCBIfam" id="TIGR03169">
    <property type="entry name" value="Nterm_to_SelD"/>
    <property type="match status" value="1"/>
</dbReference>
<dbReference type="InterPro" id="IPR003728">
    <property type="entry name" value="Ribosome_maturation_RimP"/>
</dbReference>
<evidence type="ECO:0000256" key="2">
    <source>
        <dbReference type="ARBA" id="ARBA00022741"/>
    </source>
</evidence>
<dbReference type="GO" id="GO:0016491">
    <property type="term" value="F:oxidoreductase activity"/>
    <property type="evidence" value="ECO:0007669"/>
    <property type="project" value="InterPro"/>
</dbReference>
<dbReference type="PANTHER" id="PTHR10256:SF0">
    <property type="entry name" value="INACTIVE SELENIDE, WATER DIKINASE-LIKE PROTEIN-RELATED"/>
    <property type="match status" value="1"/>
</dbReference>
<dbReference type="InterPro" id="IPR010918">
    <property type="entry name" value="PurM-like_C_dom"/>
</dbReference>
<dbReference type="InterPro" id="IPR057234">
    <property type="entry name" value="DUF7912"/>
</dbReference>
<feature type="compositionally biased region" description="Acidic residues" evidence="6">
    <location>
        <begin position="856"/>
        <end position="872"/>
    </location>
</feature>
<evidence type="ECO:0000259" key="7">
    <source>
        <dbReference type="Pfam" id="PF00586"/>
    </source>
</evidence>
<dbReference type="Gene3D" id="3.30.1330.10">
    <property type="entry name" value="PurM-like, N-terminal domain"/>
    <property type="match status" value="1"/>
</dbReference>
<keyword evidence="3" id="KW-0418">Kinase</keyword>
<dbReference type="Gene3D" id="3.90.650.10">
    <property type="entry name" value="PurM-like C-terminal domain"/>
    <property type="match status" value="1"/>
</dbReference>
<evidence type="ECO:0000256" key="3">
    <source>
        <dbReference type="ARBA" id="ARBA00022777"/>
    </source>
</evidence>
<dbReference type="GO" id="GO:0005524">
    <property type="term" value="F:ATP binding"/>
    <property type="evidence" value="ECO:0007669"/>
    <property type="project" value="UniProtKB-KW"/>
</dbReference>
<keyword evidence="5" id="KW-0711">Selenium</keyword>
<dbReference type="Pfam" id="PF25498">
    <property type="entry name" value="DUF7912"/>
    <property type="match status" value="1"/>
</dbReference>
<dbReference type="InterPro" id="IPR017584">
    <property type="entry name" value="Pyridine_nucleo_diS_OxRdtase_N"/>
</dbReference>
<dbReference type="EMBL" id="LHPF02000033">
    <property type="protein sequence ID" value="PSC68783.1"/>
    <property type="molecule type" value="Genomic_DNA"/>
</dbReference>
<feature type="region of interest" description="Disordered" evidence="6">
    <location>
        <begin position="855"/>
        <end position="880"/>
    </location>
</feature>
<dbReference type="PANTHER" id="PTHR10256">
    <property type="entry name" value="SELENIDE, WATER DIKINASE"/>
    <property type="match status" value="1"/>
</dbReference>
<gene>
    <name evidence="11" type="ORF">C2E20_7648</name>
</gene>
<keyword evidence="4" id="KW-0067">ATP-binding</keyword>
<comment type="caution">
    <text evidence="11">The sequence shown here is derived from an EMBL/GenBank/DDBJ whole genome shotgun (WGS) entry which is preliminary data.</text>
</comment>
<keyword evidence="12" id="KW-1185">Reference proteome</keyword>
<dbReference type="GO" id="GO:0004756">
    <property type="term" value="F:selenide, water dikinase activity"/>
    <property type="evidence" value="ECO:0007669"/>
    <property type="project" value="TreeGrafter"/>
</dbReference>
<dbReference type="PRINTS" id="PR00368">
    <property type="entry name" value="FADPNR"/>
</dbReference>
<dbReference type="CDD" id="cd02195">
    <property type="entry name" value="SelD"/>
    <property type="match status" value="1"/>
</dbReference>
<evidence type="ECO:0000259" key="8">
    <source>
        <dbReference type="Pfam" id="PF02769"/>
    </source>
</evidence>
<dbReference type="OrthoDB" id="409395at2759"/>
<dbReference type="Pfam" id="PF02769">
    <property type="entry name" value="AIRS_C"/>
    <property type="match status" value="1"/>
</dbReference>
<dbReference type="NCBIfam" id="TIGR00476">
    <property type="entry name" value="selD"/>
    <property type="match status" value="1"/>
</dbReference>
<dbReference type="HAMAP" id="MF_01077">
    <property type="entry name" value="RimP"/>
    <property type="match status" value="1"/>
</dbReference>
<dbReference type="InterPro" id="IPR036676">
    <property type="entry name" value="PurM-like_C_sf"/>
</dbReference>
<feature type="domain" description="PurM-like N-terminal" evidence="7">
    <location>
        <begin position="478"/>
        <end position="586"/>
    </location>
</feature>
<evidence type="ECO:0000313" key="12">
    <source>
        <dbReference type="Proteomes" id="UP000239649"/>
    </source>
</evidence>
<dbReference type="Gene3D" id="3.50.50.100">
    <property type="match status" value="1"/>
</dbReference>
<dbReference type="InterPro" id="IPR036921">
    <property type="entry name" value="PurM-like_N_sf"/>
</dbReference>
<evidence type="ECO:0000313" key="11">
    <source>
        <dbReference type="EMBL" id="PSC68783.1"/>
    </source>
</evidence>
<evidence type="ECO:0000259" key="9">
    <source>
        <dbReference type="Pfam" id="PF07992"/>
    </source>
</evidence>
<evidence type="ECO:0000256" key="1">
    <source>
        <dbReference type="ARBA" id="ARBA00022679"/>
    </source>
</evidence>
<feature type="domain" description="FAD/NAD(P)-binding" evidence="9">
    <location>
        <begin position="12"/>
        <end position="317"/>
    </location>
</feature>
<dbReference type="Pfam" id="PF00586">
    <property type="entry name" value="AIRS"/>
    <property type="match status" value="1"/>
</dbReference>
<feature type="domain" description="PurM-like C-terminal" evidence="8">
    <location>
        <begin position="600"/>
        <end position="770"/>
    </location>
</feature>
<sequence>MQAMGAPPVLRDLVLVGGGHSHVTVLKQFAMRPMAGVRVTLITSQIHTPYSGMLPGFISGFYSFDDVHIDLARLARFAGARLVHAEARGLDTEARRVLLRDRPPLPYDVLSLNLGITPALSTVPGAAEHTTPVKPISGLVPRFEALLANAVAADAPLRVAVVGGGASGVELACALQCRLSRERQAVGFASQLTVALVSRGPILQGLTPYARRTFLPLLEERGVVLYESNGGVAEVQPGALVLADGQRVPFDECLWSTQASATGWLGDTGLPVDADGFLLVDECLRSAGGPPNVFAAGDVASCAAHPRPKAGVFAVRAGAPLAENLRRALAGEALQRWKPQATFLSLISAGDKYVVATKGWLGMQGGWLWSWKDRIDRSFMNKFGSDLDFEAMQQQQPAAQQQQLPQALAASLSAEELAVLAGAKMRCGGCGSKVGASSLARALRRLQQGEHGLEGDSVGLALEAAADAGVLLGLGQPDDAAVLEPPPAGHVTVHTVDFFRAMVTDPFVFGQIAANHALGDCFAMGATPTAALATAVVPFASPAVMEEDLHQMLAGALRTLRSARCALVGGHSSEGSELALGFSIYGSAPRDAILSKGGMQPGQALVLTKPIGTGTLLAAEMRGGGRGRWVEAAVGCMLRSSGPAVPVLRSHGATACTDVTGFGLLGHVVEMARASKVVVSLDAAAVPLLEGARECAAGGYLSSLHAENARAAAAVQGDAGACDAATLALLVDPQTAGGLLAAVPAGSAERCMADLRAAGFAHAAVVGSVMEPLQDATAPCLRQMLSRVMLRAGCLALRQGGALSRGIQVQTRCCAWTAAAQAPQPAFQRAAATAAAARSWQHRLRRCLASKAAAQDELEEGEEEDDDDDEGIDAVGNLRAPPEEEFEEFEDSIGPELSTGDVEWGEKALAVVQQLLADPAAAGGLQDIELFSFRAIPSSKRLDIRLDKMTDQYGSPSLDDVAEFSRAFNTAYEAALGEAAAGEIEVEVSSAGAERQVRVPGELQRFAELPMKVEYSLEEDKVDTKVLTFVEHEAASAVTRWRLADVRVNRSAAGKGRGLNKKQRESIVELPLAAVRRVNLHIDF</sequence>
<dbReference type="SUPFAM" id="SSF55326">
    <property type="entry name" value="PurM N-terminal domain-like"/>
    <property type="match status" value="1"/>
</dbReference>
<proteinExistence type="inferred from homology"/>